<evidence type="ECO:0000256" key="6">
    <source>
        <dbReference type="ARBA" id="ARBA00039017"/>
    </source>
</evidence>
<evidence type="ECO:0000256" key="1">
    <source>
        <dbReference type="ARBA" id="ARBA00006336"/>
    </source>
</evidence>
<keyword evidence="3" id="KW-0479">Metal-binding</keyword>
<evidence type="ECO:0000313" key="9">
    <source>
        <dbReference type="EMBL" id="KAJ6442554.1"/>
    </source>
</evidence>
<name>A0AB34FT44_9HYPO</name>
<dbReference type="EMBL" id="JAQHRD010000003">
    <property type="protein sequence ID" value="KAJ6442554.1"/>
    <property type="molecule type" value="Genomic_DNA"/>
</dbReference>
<evidence type="ECO:0000256" key="3">
    <source>
        <dbReference type="ARBA" id="ARBA00022723"/>
    </source>
</evidence>
<proteinExistence type="inferred from homology"/>
<dbReference type="InterPro" id="IPR036380">
    <property type="entry name" value="Isochorismatase-like_sf"/>
</dbReference>
<feature type="domain" description="Isochorismatase-like" evidence="8">
    <location>
        <begin position="48"/>
        <end position="235"/>
    </location>
</feature>
<organism evidence="9 10">
    <name type="scientific">Purpureocillium lavendulum</name>
    <dbReference type="NCBI Taxonomy" id="1247861"/>
    <lineage>
        <taxon>Eukaryota</taxon>
        <taxon>Fungi</taxon>
        <taxon>Dikarya</taxon>
        <taxon>Ascomycota</taxon>
        <taxon>Pezizomycotina</taxon>
        <taxon>Sordariomycetes</taxon>
        <taxon>Hypocreomycetidae</taxon>
        <taxon>Hypocreales</taxon>
        <taxon>Ophiocordycipitaceae</taxon>
        <taxon>Purpureocillium</taxon>
    </lineage>
</organism>
<comment type="similarity">
    <text evidence="1">Belongs to the isochorismatase family.</text>
</comment>
<evidence type="ECO:0000256" key="7">
    <source>
        <dbReference type="ARBA" id="ARBA00043224"/>
    </source>
</evidence>
<dbReference type="InterPro" id="IPR000868">
    <property type="entry name" value="Isochorismatase-like_dom"/>
</dbReference>
<dbReference type="SUPFAM" id="SSF52499">
    <property type="entry name" value="Isochorismatase-like hydrolases"/>
    <property type="match status" value="1"/>
</dbReference>
<dbReference type="Proteomes" id="UP001163105">
    <property type="component" value="Unassembled WGS sequence"/>
</dbReference>
<dbReference type="AlphaFoldDB" id="A0AB34FT44"/>
<evidence type="ECO:0000259" key="8">
    <source>
        <dbReference type="Pfam" id="PF00857"/>
    </source>
</evidence>
<dbReference type="PANTHER" id="PTHR11080">
    <property type="entry name" value="PYRAZINAMIDASE/NICOTINAMIDASE"/>
    <property type="match status" value="1"/>
</dbReference>
<dbReference type="InterPro" id="IPR052347">
    <property type="entry name" value="Isochorismatase_Nicotinamidase"/>
</dbReference>
<reference evidence="9" key="1">
    <citation type="submission" date="2023-01" db="EMBL/GenBank/DDBJ databases">
        <title>The growth and conidiation of Purpureocillium lavendulum are regulated by nitrogen source and histone H3K14 acetylation.</title>
        <authorList>
            <person name="Tang P."/>
            <person name="Han J."/>
            <person name="Zhang C."/>
            <person name="Tang P."/>
            <person name="Qi F."/>
            <person name="Zhang K."/>
            <person name="Liang L."/>
        </authorList>
    </citation>
    <scope>NUCLEOTIDE SEQUENCE</scope>
    <source>
        <strain evidence="9">YMF1.00683</strain>
    </source>
</reference>
<dbReference type="PANTHER" id="PTHR11080:SF2">
    <property type="entry name" value="LD05707P"/>
    <property type="match status" value="1"/>
</dbReference>
<evidence type="ECO:0000313" key="10">
    <source>
        <dbReference type="Proteomes" id="UP001163105"/>
    </source>
</evidence>
<evidence type="ECO:0000256" key="5">
    <source>
        <dbReference type="ARBA" id="ARBA00037900"/>
    </source>
</evidence>
<dbReference type="GO" id="GO:0046872">
    <property type="term" value="F:metal ion binding"/>
    <property type="evidence" value="ECO:0007669"/>
    <property type="project" value="UniProtKB-KW"/>
</dbReference>
<evidence type="ECO:0000256" key="2">
    <source>
        <dbReference type="ARBA" id="ARBA00022642"/>
    </source>
</evidence>
<sequence length="271" mass="29519">MGVSFMARVDLADHPPPFAHYTGASLRFTTQRLRGQPPAMADGAFKPALLVIDFQEDFCPPNGALAVPDGRAIAPTVDALLDLPFAVRLATRDWHPPDHISFAVNHPGAEPLVSYTTIAHPSDPDPARHPPYETLLWPTHCIQGSPGAELVPELRRRDRLQGVVDKGTHRDVEMYSAFYDPFRVSDSGLAGRLRDEGVTDVFVVGLAADFCVRATAEHAHDEGFRSYIIQEGTRPVMPDKWPACRADILAKGVGIVSVDGDEVARVKALSS</sequence>
<evidence type="ECO:0000256" key="4">
    <source>
        <dbReference type="ARBA" id="ARBA00022801"/>
    </source>
</evidence>
<dbReference type="Pfam" id="PF00857">
    <property type="entry name" value="Isochorismatase"/>
    <property type="match status" value="1"/>
</dbReference>
<dbReference type="CDD" id="cd01011">
    <property type="entry name" value="nicotinamidase"/>
    <property type="match status" value="1"/>
</dbReference>
<dbReference type="EC" id="3.5.1.19" evidence="6"/>
<dbReference type="Gene3D" id="3.40.50.850">
    <property type="entry name" value="Isochorismatase-like"/>
    <property type="match status" value="1"/>
</dbReference>
<keyword evidence="4" id="KW-0378">Hydrolase</keyword>
<accession>A0AB34FT44</accession>
<comment type="pathway">
    <text evidence="5">Cofactor biosynthesis; nicotinate biosynthesis; nicotinate from nicotinamide: step 1/1.</text>
</comment>
<protein>
    <recommendedName>
        <fullName evidence="6">nicotinamidase</fullName>
        <ecNumber evidence="6">3.5.1.19</ecNumber>
    </recommendedName>
    <alternativeName>
        <fullName evidence="7">Nicotinamide deamidase</fullName>
    </alternativeName>
</protein>
<comment type="caution">
    <text evidence="9">The sequence shown here is derived from an EMBL/GenBank/DDBJ whole genome shotgun (WGS) entry which is preliminary data.</text>
</comment>
<keyword evidence="10" id="KW-1185">Reference proteome</keyword>
<keyword evidence="2" id="KW-0662">Pyridine nucleotide biosynthesis</keyword>
<gene>
    <name evidence="9" type="ORF">O9K51_03729</name>
</gene>
<dbReference type="GO" id="GO:0008936">
    <property type="term" value="F:nicotinamidase activity"/>
    <property type="evidence" value="ECO:0007669"/>
    <property type="project" value="UniProtKB-EC"/>
</dbReference>
<dbReference type="GO" id="GO:0019363">
    <property type="term" value="P:pyridine nucleotide biosynthetic process"/>
    <property type="evidence" value="ECO:0007669"/>
    <property type="project" value="UniProtKB-KW"/>
</dbReference>